<evidence type="ECO:0000313" key="2">
    <source>
        <dbReference type="EMBL" id="CAG6449746.1"/>
    </source>
</evidence>
<accession>A0A8D8A3N4</accession>
<keyword evidence="1" id="KW-0472">Membrane</keyword>
<keyword evidence="1" id="KW-0812">Transmembrane</keyword>
<feature type="transmembrane region" description="Helical" evidence="1">
    <location>
        <begin position="55"/>
        <end position="74"/>
    </location>
</feature>
<reference evidence="2" key="1">
    <citation type="submission" date="2021-05" db="EMBL/GenBank/DDBJ databases">
        <authorList>
            <person name="Alioto T."/>
            <person name="Alioto T."/>
            <person name="Gomez Garrido J."/>
        </authorList>
    </citation>
    <scope>NUCLEOTIDE SEQUENCE</scope>
</reference>
<keyword evidence="1" id="KW-1133">Transmembrane helix</keyword>
<dbReference type="EMBL" id="HBUE01013834">
    <property type="protein sequence ID" value="CAG6449746.1"/>
    <property type="molecule type" value="Transcribed_RNA"/>
</dbReference>
<evidence type="ECO:0000256" key="1">
    <source>
        <dbReference type="SAM" id="Phobius"/>
    </source>
</evidence>
<sequence length="171" mass="20851">MVAFALLKALFFSDFLLLHHFFVFHDFFLLQHDLILVKLDNLLLPQQFNLRVMRVQLKNIALLFVFLDLIFVLLDDVGLRRLGFRLFRDLAFFCGGDFWFWFSGWFSDWFNDWLLGLNFFDDFLDDFLLRCRLRDFFGLLDLHFRRDFHLCNDRFFDDLGWDFILLLLHLG</sequence>
<dbReference type="AlphaFoldDB" id="A0A8D8A3N4"/>
<organism evidence="2">
    <name type="scientific">Culex pipiens</name>
    <name type="common">House mosquito</name>
    <dbReference type="NCBI Taxonomy" id="7175"/>
    <lineage>
        <taxon>Eukaryota</taxon>
        <taxon>Metazoa</taxon>
        <taxon>Ecdysozoa</taxon>
        <taxon>Arthropoda</taxon>
        <taxon>Hexapoda</taxon>
        <taxon>Insecta</taxon>
        <taxon>Pterygota</taxon>
        <taxon>Neoptera</taxon>
        <taxon>Endopterygota</taxon>
        <taxon>Diptera</taxon>
        <taxon>Nematocera</taxon>
        <taxon>Culicoidea</taxon>
        <taxon>Culicidae</taxon>
        <taxon>Culicinae</taxon>
        <taxon>Culicini</taxon>
        <taxon>Culex</taxon>
        <taxon>Culex</taxon>
    </lineage>
</organism>
<protein>
    <submittedName>
        <fullName evidence="2">(northern house mosquito) hypothetical protein</fullName>
    </submittedName>
</protein>
<proteinExistence type="predicted"/>
<name>A0A8D8A3N4_CULPI</name>